<dbReference type="InterPro" id="IPR028979">
    <property type="entry name" value="Ser_kin/Pase_Hpr-like_N_sf"/>
</dbReference>
<comment type="domain">
    <text evidence="12">The N-terminal region seems to be important for proper quaternary structure. The C-terminal region contains the substrate-binding site.</text>
</comment>
<dbReference type="FunFam" id="3.40.50.10750:FF:000001">
    <property type="entry name" value="Phosphate acetyltransferase"/>
    <property type="match status" value="1"/>
</dbReference>
<dbReference type="GO" id="GO:0008959">
    <property type="term" value="F:phosphate acetyltransferase activity"/>
    <property type="evidence" value="ECO:0007669"/>
    <property type="project" value="UniProtKB-EC"/>
</dbReference>
<dbReference type="Pfam" id="PF01515">
    <property type="entry name" value="PTA_PTB"/>
    <property type="match status" value="1"/>
</dbReference>
<dbReference type="SUPFAM" id="SSF53659">
    <property type="entry name" value="Isocitrate/Isopropylmalate dehydrogenase-like"/>
    <property type="match status" value="1"/>
</dbReference>
<evidence type="ECO:0000256" key="2">
    <source>
        <dbReference type="ARBA" id="ARBA00004989"/>
    </source>
</evidence>
<proteinExistence type="inferred from homology"/>
<accession>A0A975AZ29</accession>
<dbReference type="Gene3D" id="3.40.1390.20">
    <property type="entry name" value="HprK N-terminal domain-like"/>
    <property type="match status" value="1"/>
</dbReference>
<dbReference type="Pfam" id="PF07085">
    <property type="entry name" value="DRTGG"/>
    <property type="match status" value="1"/>
</dbReference>
<dbReference type="NCBIfam" id="NF007233">
    <property type="entry name" value="PRK09653.1"/>
    <property type="match status" value="1"/>
</dbReference>
<evidence type="ECO:0000256" key="1">
    <source>
        <dbReference type="ARBA" id="ARBA00004496"/>
    </source>
</evidence>
<evidence type="ECO:0000256" key="9">
    <source>
        <dbReference type="ARBA" id="ARBA00022679"/>
    </source>
</evidence>
<dbReference type="EC" id="2.3.1.8" evidence="6 12"/>
<dbReference type="NCBIfam" id="NF004167">
    <property type="entry name" value="PRK05632.1"/>
    <property type="match status" value="1"/>
</dbReference>
<comment type="similarity">
    <text evidence="4 12">In the N-terminal section; belongs to the CobB/CobQ family.</text>
</comment>
<evidence type="ECO:0000256" key="5">
    <source>
        <dbReference type="ARBA" id="ARBA00011643"/>
    </source>
</evidence>
<evidence type="ECO:0000256" key="3">
    <source>
        <dbReference type="ARBA" id="ARBA00008756"/>
    </source>
</evidence>
<dbReference type="EMBL" id="CP046072">
    <property type="protein sequence ID" value="QSZ41189.1"/>
    <property type="molecule type" value="Genomic_DNA"/>
</dbReference>
<dbReference type="InterPro" id="IPR027417">
    <property type="entry name" value="P-loop_NTPase"/>
</dbReference>
<dbReference type="SUPFAM" id="SSF52540">
    <property type="entry name" value="P-loop containing nucleoside triphosphate hydrolases"/>
    <property type="match status" value="1"/>
</dbReference>
<dbReference type="InterPro" id="IPR042112">
    <property type="entry name" value="P_AcTrfase_dom2"/>
</dbReference>
<comment type="similarity">
    <text evidence="3 12">In the C-terminal section; belongs to the phosphate acetyltransferase and butyryltransferase family.</text>
</comment>
<dbReference type="InterPro" id="IPR042113">
    <property type="entry name" value="P_AcTrfase_dom1"/>
</dbReference>
<keyword evidence="10 12" id="KW-0012">Acyltransferase</keyword>
<dbReference type="PANTHER" id="PTHR43356">
    <property type="entry name" value="PHOSPHATE ACETYLTRANSFERASE"/>
    <property type="match status" value="1"/>
</dbReference>
<sequence length="693" mass="77129">MKTKSLFISAHEINSGMLFVSMGMMEILKRKLPKVAFFRPVIYKKDVIDGDIEFITSRYELDIEYKDCFGFDIEYVESMIASNKTKQLINQLMVKFKKLESTYDFVLCEGIRQSFLSSNINFDLNIKIAQNFGSPYINIINAKENSAHDVYESILIENETLVSQGCTHFATFVNRLSSDKKEFLEEKLDGYSYKTYLLNEVEELSLLSIQDVIESLKAKTVLLSAEDHTRSIRNVKIAAMSLDNFLEKIEEDDLIVVPADRSEIILGLYGALYSRAYPNISCIVFPFDMKAHPNIDKLIFGLDKFNIPILSVETDTYQTARALTKVHSRIRVSSDRKIALGLGLFNSNVDSNYIEDKIATTSNSIMTPIMFEYKLFALAGSNKKRIVLPESSDERILRAAEIALHRGVADIILLGKEVELRENSLRLGLDLSKATIIDHCNSVLMKKFVDTFYEMRKEKGLTRGASADAMIHENYFATMMVQLGYADGMVSGAIHSTGDTIRPALQIIKTKPGVSVVSSVFFMCLETQVLVYGDCAINQDPDSKTLADIAIASAKTASSFGIEPRVAMLSYSTGYSGSGVDVDKVREATNMIKERDKELLIEGPIQYDAAINMAVAKKKLPDSKVAGRATVFIFPDLNTGNNTYKAVQRSSNAVAIGPILQGLNKPVNDLSRGCLVEDIVNTIAITAIQAGQE</sequence>
<dbReference type="InterPro" id="IPR002505">
    <property type="entry name" value="PTA_PTB"/>
</dbReference>
<gene>
    <name evidence="15" type="ORF">GJV85_03360</name>
</gene>
<organism evidence="15 16">
    <name type="scientific">Sulfurimonas aquatica</name>
    <dbReference type="NCBI Taxonomy" id="2672570"/>
    <lineage>
        <taxon>Bacteria</taxon>
        <taxon>Pseudomonadati</taxon>
        <taxon>Campylobacterota</taxon>
        <taxon>Epsilonproteobacteria</taxon>
        <taxon>Campylobacterales</taxon>
        <taxon>Sulfurimonadaceae</taxon>
        <taxon>Sulfurimonas</taxon>
    </lineage>
</organism>
<dbReference type="NCBIfam" id="TIGR00651">
    <property type="entry name" value="pta"/>
    <property type="match status" value="1"/>
</dbReference>
<comment type="subcellular location">
    <subcellularLocation>
        <location evidence="1 12">Cytoplasm</location>
    </subcellularLocation>
</comment>
<dbReference type="KEGG" id="saqt:GJV85_03360"/>
<comment type="subunit">
    <text evidence="5">Homohexamer.</text>
</comment>
<evidence type="ECO:0000313" key="16">
    <source>
        <dbReference type="Proteomes" id="UP000671852"/>
    </source>
</evidence>
<dbReference type="AlphaFoldDB" id="A0A975AZ29"/>
<keyword evidence="9 12" id="KW-0808">Transferase</keyword>
<evidence type="ECO:0000256" key="10">
    <source>
        <dbReference type="ARBA" id="ARBA00023315"/>
    </source>
</evidence>
<evidence type="ECO:0000313" key="15">
    <source>
        <dbReference type="EMBL" id="QSZ41189.1"/>
    </source>
</evidence>
<dbReference type="PIRSF" id="PIRSF006107">
    <property type="entry name" value="PhpActrans_proteobac"/>
    <property type="match status" value="1"/>
</dbReference>
<keyword evidence="8 12" id="KW-0963">Cytoplasm</keyword>
<dbReference type="Gene3D" id="3.40.50.10950">
    <property type="match status" value="1"/>
</dbReference>
<evidence type="ECO:0000259" key="14">
    <source>
        <dbReference type="Pfam" id="PF07085"/>
    </source>
</evidence>
<dbReference type="InterPro" id="IPR050500">
    <property type="entry name" value="Phos_Acetyltrans/Butyryltrans"/>
</dbReference>
<evidence type="ECO:0000256" key="6">
    <source>
        <dbReference type="ARBA" id="ARBA00012707"/>
    </source>
</evidence>
<dbReference type="InterPro" id="IPR010766">
    <property type="entry name" value="DRTGG"/>
</dbReference>
<dbReference type="GO" id="GO:0005737">
    <property type="term" value="C:cytoplasm"/>
    <property type="evidence" value="ECO:0007669"/>
    <property type="project" value="UniProtKB-SubCell"/>
</dbReference>
<comment type="pathway">
    <text evidence="2 12">Metabolic intermediate biosynthesis; acetyl-CoA biosynthesis; acetyl-CoA from acetate: step 2/2.</text>
</comment>
<dbReference type="Gene3D" id="3.40.50.10750">
    <property type="entry name" value="Isocitrate/Isopropylmalate dehydrogenase-like"/>
    <property type="match status" value="1"/>
</dbReference>
<name>A0A975AZ29_9BACT</name>
<protein>
    <recommendedName>
        <fullName evidence="7 12">Phosphate acetyltransferase</fullName>
        <ecNumber evidence="6 12">2.3.1.8</ecNumber>
    </recommendedName>
    <alternativeName>
        <fullName evidence="11 12">Phosphotransacetylase</fullName>
    </alternativeName>
</protein>
<dbReference type="Pfam" id="PF13500">
    <property type="entry name" value="AAA_26"/>
    <property type="match status" value="1"/>
</dbReference>
<dbReference type="PANTHER" id="PTHR43356:SF3">
    <property type="entry name" value="PHOSPHATE ACETYLTRANSFERASE"/>
    <property type="match status" value="1"/>
</dbReference>
<dbReference type="InterPro" id="IPR004614">
    <property type="entry name" value="P_AcTrfase"/>
</dbReference>
<feature type="domain" description="DRTGG" evidence="14">
    <location>
        <begin position="211"/>
        <end position="325"/>
    </location>
</feature>
<evidence type="ECO:0000256" key="11">
    <source>
        <dbReference type="ARBA" id="ARBA00031108"/>
    </source>
</evidence>
<dbReference type="Proteomes" id="UP000671852">
    <property type="component" value="Chromosome"/>
</dbReference>
<evidence type="ECO:0000256" key="4">
    <source>
        <dbReference type="ARBA" id="ARBA00009786"/>
    </source>
</evidence>
<evidence type="ECO:0000256" key="12">
    <source>
        <dbReference type="PIRNR" id="PIRNR006107"/>
    </source>
</evidence>
<evidence type="ECO:0000256" key="7">
    <source>
        <dbReference type="ARBA" id="ARBA00021528"/>
    </source>
</evidence>
<keyword evidence="16" id="KW-1185">Reference proteome</keyword>
<evidence type="ECO:0000259" key="13">
    <source>
        <dbReference type="Pfam" id="PF01515"/>
    </source>
</evidence>
<comment type="catalytic activity">
    <reaction evidence="12">
        <text>acetyl-CoA + phosphate = acetyl phosphate + CoA</text>
        <dbReference type="Rhea" id="RHEA:19521"/>
        <dbReference type="ChEBI" id="CHEBI:22191"/>
        <dbReference type="ChEBI" id="CHEBI:43474"/>
        <dbReference type="ChEBI" id="CHEBI:57287"/>
        <dbReference type="ChEBI" id="CHEBI:57288"/>
        <dbReference type="EC" id="2.3.1.8"/>
    </reaction>
</comment>
<comment type="function">
    <text evidence="12">Involved in acetate metabolism.</text>
</comment>
<reference evidence="15" key="2">
    <citation type="submission" date="2021-04" db="EMBL/GenBank/DDBJ databases">
        <title>Isolation and characterization of a novel species of the genus Sulfurimonas.</title>
        <authorList>
            <person name="Fukui M."/>
        </authorList>
    </citation>
    <scope>NUCLEOTIDE SEQUENCE</scope>
    <source>
        <strain evidence="15">H1576</strain>
    </source>
</reference>
<reference evidence="15" key="1">
    <citation type="submission" date="2019-11" db="EMBL/GenBank/DDBJ databases">
        <authorList>
            <person name="Kojima H."/>
        </authorList>
    </citation>
    <scope>NUCLEOTIDE SEQUENCE</scope>
    <source>
        <strain evidence="15">H1576</strain>
    </source>
</reference>
<dbReference type="InterPro" id="IPR016475">
    <property type="entry name" value="P-Actrans_bac"/>
</dbReference>
<feature type="domain" description="Phosphate acetyl/butaryl transferase" evidence="13">
    <location>
        <begin position="370"/>
        <end position="687"/>
    </location>
</feature>
<evidence type="ECO:0000256" key="8">
    <source>
        <dbReference type="ARBA" id="ARBA00022490"/>
    </source>
</evidence>
<dbReference type="SUPFAM" id="SSF75138">
    <property type="entry name" value="HprK N-terminal domain-like"/>
    <property type="match status" value="1"/>
</dbReference>